<protein>
    <submittedName>
        <fullName evidence="1">Uncharacterized protein</fullName>
    </submittedName>
</protein>
<reference evidence="1 2" key="1">
    <citation type="journal article" date="2018" name="Evol. Lett.">
        <title>Horizontal gene cluster transfer increased hallucinogenic mushroom diversity.</title>
        <authorList>
            <person name="Reynolds H.T."/>
            <person name="Vijayakumar V."/>
            <person name="Gluck-Thaler E."/>
            <person name="Korotkin H.B."/>
            <person name="Matheny P.B."/>
            <person name="Slot J.C."/>
        </authorList>
    </citation>
    <scope>NUCLEOTIDE SEQUENCE [LARGE SCALE GENOMIC DNA]</scope>
    <source>
        <strain evidence="1 2">2631</strain>
    </source>
</reference>
<keyword evidence="2" id="KW-1185">Reference proteome</keyword>
<gene>
    <name evidence="1" type="ORF">CVT25_005323</name>
</gene>
<comment type="caution">
    <text evidence="1">The sequence shown here is derived from an EMBL/GenBank/DDBJ whole genome shotgun (WGS) entry which is preliminary data.</text>
</comment>
<dbReference type="InParanoid" id="A0A409VPR4"/>
<dbReference type="OrthoDB" id="28092at2759"/>
<proteinExistence type="predicted"/>
<dbReference type="STRING" id="93625.A0A409VPR4"/>
<accession>A0A409VPR4</accession>
<organism evidence="1 2">
    <name type="scientific">Psilocybe cyanescens</name>
    <dbReference type="NCBI Taxonomy" id="93625"/>
    <lineage>
        <taxon>Eukaryota</taxon>
        <taxon>Fungi</taxon>
        <taxon>Dikarya</taxon>
        <taxon>Basidiomycota</taxon>
        <taxon>Agaricomycotina</taxon>
        <taxon>Agaricomycetes</taxon>
        <taxon>Agaricomycetidae</taxon>
        <taxon>Agaricales</taxon>
        <taxon>Agaricineae</taxon>
        <taxon>Strophariaceae</taxon>
        <taxon>Psilocybe</taxon>
    </lineage>
</organism>
<dbReference type="Proteomes" id="UP000283269">
    <property type="component" value="Unassembled WGS sequence"/>
</dbReference>
<dbReference type="EMBL" id="NHYD01003961">
    <property type="protein sequence ID" value="PPQ68254.1"/>
    <property type="molecule type" value="Genomic_DNA"/>
</dbReference>
<evidence type="ECO:0000313" key="1">
    <source>
        <dbReference type="EMBL" id="PPQ68254.1"/>
    </source>
</evidence>
<evidence type="ECO:0000313" key="2">
    <source>
        <dbReference type="Proteomes" id="UP000283269"/>
    </source>
</evidence>
<name>A0A409VPR4_PSICY</name>
<dbReference type="AlphaFoldDB" id="A0A409VPR4"/>
<sequence>MYAGRTDARGWPAVAREFWDHVVQLLISETLFGKIDALDAFSGAIIWSRVLGMGWDGGVVDLHLDEEGEGEGKGRRGLEVVLVRQRRADNVRFRCGLDSGLLHVVPTVSFGFGRGRPASASPIIHPSGIGIGKRKQGRETDEGGVLEGTDVVSGPLVEACLLNAEDRKIVVWLDEFLQFSFPLRTNVDARHCIVGQKITLPPKAQTHHCTVAHPVWALSFPEDEDVQAIVPQAPMRGRG</sequence>